<dbReference type="AlphaFoldDB" id="A0A146GDP0"/>
<reference evidence="2" key="1">
    <citation type="journal article" date="2017" name="Genome Announc.">
        <title>Draft Genome Sequence of Terrimicrobium sacchariphilum NM-5T, a Facultative Anaerobic Soil Bacterium of the Class Spartobacteria.</title>
        <authorList>
            <person name="Qiu Y.L."/>
            <person name="Tourlousse D.M."/>
            <person name="Matsuura N."/>
            <person name="Ohashi A."/>
            <person name="Sekiguchi Y."/>
        </authorList>
    </citation>
    <scope>NUCLEOTIDE SEQUENCE [LARGE SCALE GENOMIC DNA]</scope>
    <source>
        <strain evidence="2">NM-5</strain>
    </source>
</reference>
<dbReference type="InParanoid" id="A0A146GDP0"/>
<organism evidence="1 2">
    <name type="scientific">Terrimicrobium sacchariphilum</name>
    <dbReference type="NCBI Taxonomy" id="690879"/>
    <lineage>
        <taxon>Bacteria</taxon>
        <taxon>Pseudomonadati</taxon>
        <taxon>Verrucomicrobiota</taxon>
        <taxon>Terrimicrobiia</taxon>
        <taxon>Terrimicrobiales</taxon>
        <taxon>Terrimicrobiaceae</taxon>
        <taxon>Terrimicrobium</taxon>
    </lineage>
</organism>
<dbReference type="EMBL" id="BDCO01000002">
    <property type="protein sequence ID" value="GAT34767.1"/>
    <property type="molecule type" value="Genomic_DNA"/>
</dbReference>
<accession>A0A146GDP0</accession>
<proteinExistence type="predicted"/>
<sequence length="40" mass="4499">MNTQLFPTGVQKTVSLRRIPGNRTEICFDTVGKPVTLPPW</sequence>
<evidence type="ECO:0000313" key="2">
    <source>
        <dbReference type="Proteomes" id="UP000076023"/>
    </source>
</evidence>
<comment type="caution">
    <text evidence="1">The sequence shown here is derived from an EMBL/GenBank/DDBJ whole genome shotgun (WGS) entry which is preliminary data.</text>
</comment>
<keyword evidence="2" id="KW-1185">Reference proteome</keyword>
<protein>
    <submittedName>
        <fullName evidence="1">Uncharacterized protein</fullName>
    </submittedName>
</protein>
<dbReference type="Proteomes" id="UP000076023">
    <property type="component" value="Unassembled WGS sequence"/>
</dbReference>
<gene>
    <name evidence="1" type="ORF">TSACC_23201</name>
</gene>
<evidence type="ECO:0000313" key="1">
    <source>
        <dbReference type="EMBL" id="GAT34767.1"/>
    </source>
</evidence>
<name>A0A146GDP0_TERSA</name>